<dbReference type="PANTHER" id="PTHR21581">
    <property type="entry name" value="D-ALANYL-D-ALANINE CARBOXYPEPTIDASE"/>
    <property type="match status" value="1"/>
</dbReference>
<keyword evidence="6" id="KW-0961">Cell wall biogenesis/degradation</keyword>
<evidence type="ECO:0000256" key="6">
    <source>
        <dbReference type="ARBA" id="ARBA00023316"/>
    </source>
</evidence>
<gene>
    <name evidence="13" type="ORF">Sdiek1_2226</name>
</gene>
<evidence type="ECO:0000256" key="4">
    <source>
        <dbReference type="ARBA" id="ARBA00022960"/>
    </source>
</evidence>
<dbReference type="Gene3D" id="3.40.710.10">
    <property type="entry name" value="DD-peptidase/beta-lactamase superfamily"/>
    <property type="match status" value="1"/>
</dbReference>
<evidence type="ECO:0000313" key="13">
    <source>
        <dbReference type="EMBL" id="ARU49378.1"/>
    </source>
</evidence>
<dbReference type="Pfam" id="PF00768">
    <property type="entry name" value="Peptidase_S11"/>
    <property type="match status" value="1"/>
</dbReference>
<name>A0A1Y0HMQ1_9BACT</name>
<feature type="chain" id="PRO_5010993635" evidence="11">
    <location>
        <begin position="22"/>
        <end position="307"/>
    </location>
</feature>
<evidence type="ECO:0000256" key="11">
    <source>
        <dbReference type="SAM" id="SignalP"/>
    </source>
</evidence>
<dbReference type="InterPro" id="IPR012338">
    <property type="entry name" value="Beta-lactam/transpept-like"/>
</dbReference>
<evidence type="ECO:0000256" key="9">
    <source>
        <dbReference type="RuleBase" id="RU004016"/>
    </source>
</evidence>
<dbReference type="GO" id="GO:0071555">
    <property type="term" value="P:cell wall organization"/>
    <property type="evidence" value="ECO:0007669"/>
    <property type="project" value="UniProtKB-KW"/>
</dbReference>
<dbReference type="PRINTS" id="PR00725">
    <property type="entry name" value="DADACBPTASE1"/>
</dbReference>
<evidence type="ECO:0000256" key="10">
    <source>
        <dbReference type="SAM" id="MobiDB-lite"/>
    </source>
</evidence>
<proteinExistence type="inferred from homology"/>
<evidence type="ECO:0000256" key="5">
    <source>
        <dbReference type="ARBA" id="ARBA00022984"/>
    </source>
</evidence>
<dbReference type="RefSeq" id="WP_087439142.1">
    <property type="nucleotide sequence ID" value="NZ_CP021416.1"/>
</dbReference>
<dbReference type="GO" id="GO:0009002">
    <property type="term" value="F:serine-type D-Ala-D-Ala carboxypeptidase activity"/>
    <property type="evidence" value="ECO:0007669"/>
    <property type="project" value="UniProtKB-EC"/>
</dbReference>
<keyword evidence="3 13" id="KW-0378">Hydrolase</keyword>
<dbReference type="EC" id="3.4.16.4" evidence="13"/>
<sequence>MTQKILSLICGACIITSSLSAAYLDKETADRIKRNTDSIIAKDLNSKQLIFAKDEQKINQPASLTKIMTAMLAIESGRMNDVVTITREMIQVEPTKAGLRVGERFYLRDLVKAAMVMSANDAAMSIGVYLGDGDVDKFVGMMNRKAKAIGMKNTNFTNPCGFDSSNFGHHYSTALDLLTLSEYAIKNNAFNDMAKLKRHDFQAVNTKRKYAAYTHNKLLNNYKYAVGIKTGYTQKAGPCLIARAKKDNKDILVVMLNSEHRWNDIKTIFEDVLPDLTETKSSSHKVISHSKSTKKTASTKRKAHKIA</sequence>
<keyword evidence="2 11" id="KW-0732">Signal</keyword>
<dbReference type="AlphaFoldDB" id="A0A1Y0HMQ1"/>
<evidence type="ECO:0000259" key="12">
    <source>
        <dbReference type="Pfam" id="PF00768"/>
    </source>
</evidence>
<organism evidence="13 14">
    <name type="scientific">Sulfurospirillum diekertiae</name>
    <dbReference type="NCBI Taxonomy" id="1854492"/>
    <lineage>
        <taxon>Bacteria</taxon>
        <taxon>Pseudomonadati</taxon>
        <taxon>Campylobacterota</taxon>
        <taxon>Epsilonproteobacteria</taxon>
        <taxon>Campylobacterales</taxon>
        <taxon>Sulfurospirillaceae</taxon>
        <taxon>Sulfurospirillum</taxon>
    </lineage>
</organism>
<keyword evidence="13" id="KW-0645">Protease</keyword>
<dbReference type="GO" id="GO:0009252">
    <property type="term" value="P:peptidoglycan biosynthetic process"/>
    <property type="evidence" value="ECO:0007669"/>
    <property type="project" value="UniProtKB-KW"/>
</dbReference>
<feature type="binding site" evidence="8">
    <location>
        <position position="229"/>
    </location>
    <ligand>
        <name>substrate</name>
    </ligand>
</feature>
<protein>
    <submittedName>
        <fullName evidence="13">D-alanyl-D-alanine carboxypeptidase DacB</fullName>
        <ecNumber evidence="13">3.4.16.4</ecNumber>
    </submittedName>
</protein>
<reference evidence="14" key="1">
    <citation type="submission" date="2017-05" db="EMBL/GenBank/DDBJ databases">
        <title>Dechlorination kinetics govern the competition between two new strains of the genus Sulfurospirillum.</title>
        <authorList>
            <person name="Buttet G.F."/>
            <person name="Murray A.M."/>
            <person name="Goris T."/>
            <person name="Burion M."/>
            <person name="Lin B."/>
            <person name="Rolle M."/>
            <person name="Maillard J."/>
        </authorList>
    </citation>
    <scope>NUCLEOTIDE SEQUENCE [LARGE SCALE GENOMIC DNA]</scope>
    <source>
        <strain evidence="14">SL2-1</strain>
    </source>
</reference>
<dbReference type="KEGG" id="suls:Sdiek1_2226"/>
<feature type="active site" description="Acyl-ester intermediate" evidence="7">
    <location>
        <position position="63"/>
    </location>
</feature>
<evidence type="ECO:0000256" key="2">
    <source>
        <dbReference type="ARBA" id="ARBA00022729"/>
    </source>
</evidence>
<dbReference type="GO" id="GO:0006508">
    <property type="term" value="P:proteolysis"/>
    <property type="evidence" value="ECO:0007669"/>
    <property type="project" value="InterPro"/>
</dbReference>
<feature type="active site" evidence="7">
    <location>
        <position position="118"/>
    </location>
</feature>
<dbReference type="Proteomes" id="UP000196005">
    <property type="component" value="Chromosome"/>
</dbReference>
<keyword evidence="5" id="KW-0573">Peptidoglycan synthesis</keyword>
<keyword evidence="4" id="KW-0133">Cell shape</keyword>
<accession>A0A1Y0HMQ1</accession>
<keyword evidence="14" id="KW-1185">Reference proteome</keyword>
<evidence type="ECO:0000256" key="7">
    <source>
        <dbReference type="PIRSR" id="PIRSR618044-1"/>
    </source>
</evidence>
<evidence type="ECO:0000256" key="8">
    <source>
        <dbReference type="PIRSR" id="PIRSR618044-2"/>
    </source>
</evidence>
<comment type="similarity">
    <text evidence="1 9">Belongs to the peptidase S11 family.</text>
</comment>
<feature type="active site" description="Proton acceptor" evidence="7">
    <location>
        <position position="66"/>
    </location>
</feature>
<dbReference type="InterPro" id="IPR001967">
    <property type="entry name" value="Peptidase_S11_N"/>
</dbReference>
<dbReference type="SUPFAM" id="SSF56601">
    <property type="entry name" value="beta-lactamase/transpeptidase-like"/>
    <property type="match status" value="1"/>
</dbReference>
<dbReference type="GO" id="GO:0008360">
    <property type="term" value="P:regulation of cell shape"/>
    <property type="evidence" value="ECO:0007669"/>
    <property type="project" value="UniProtKB-KW"/>
</dbReference>
<feature type="region of interest" description="Disordered" evidence="10">
    <location>
        <begin position="283"/>
        <end position="307"/>
    </location>
</feature>
<dbReference type="OrthoDB" id="9795979at2"/>
<evidence type="ECO:0000256" key="1">
    <source>
        <dbReference type="ARBA" id="ARBA00007164"/>
    </source>
</evidence>
<keyword evidence="13" id="KW-0121">Carboxypeptidase</keyword>
<evidence type="ECO:0000313" key="14">
    <source>
        <dbReference type="Proteomes" id="UP000196005"/>
    </source>
</evidence>
<dbReference type="InterPro" id="IPR018044">
    <property type="entry name" value="Peptidase_S11"/>
</dbReference>
<dbReference type="PANTHER" id="PTHR21581:SF33">
    <property type="entry name" value="D-ALANYL-D-ALANINE CARBOXYPEPTIDASE DACB"/>
    <property type="match status" value="1"/>
</dbReference>
<feature type="domain" description="Peptidase S11 D-alanyl-D-alanine carboxypeptidase A N-terminal" evidence="12">
    <location>
        <begin position="33"/>
        <end position="258"/>
    </location>
</feature>
<dbReference type="EMBL" id="CP021416">
    <property type="protein sequence ID" value="ARU49378.1"/>
    <property type="molecule type" value="Genomic_DNA"/>
</dbReference>
<feature type="signal peptide" evidence="11">
    <location>
        <begin position="1"/>
        <end position="21"/>
    </location>
</feature>
<evidence type="ECO:0000256" key="3">
    <source>
        <dbReference type="ARBA" id="ARBA00022801"/>
    </source>
</evidence>